<evidence type="ECO:0000259" key="4">
    <source>
        <dbReference type="Pfam" id="PF04783"/>
    </source>
</evidence>
<dbReference type="Pfam" id="PF04783">
    <property type="entry name" value="DUF630"/>
    <property type="match status" value="1"/>
</dbReference>
<dbReference type="AlphaFoldDB" id="A0A9W7GXD9"/>
<organism evidence="5 6">
    <name type="scientific">Hibiscus trionum</name>
    <name type="common">Flower of an hour</name>
    <dbReference type="NCBI Taxonomy" id="183268"/>
    <lineage>
        <taxon>Eukaryota</taxon>
        <taxon>Viridiplantae</taxon>
        <taxon>Streptophyta</taxon>
        <taxon>Embryophyta</taxon>
        <taxon>Tracheophyta</taxon>
        <taxon>Spermatophyta</taxon>
        <taxon>Magnoliopsida</taxon>
        <taxon>eudicotyledons</taxon>
        <taxon>Gunneridae</taxon>
        <taxon>Pentapetalae</taxon>
        <taxon>rosids</taxon>
        <taxon>malvids</taxon>
        <taxon>Malvales</taxon>
        <taxon>Malvaceae</taxon>
        <taxon>Malvoideae</taxon>
        <taxon>Hibiscus</taxon>
    </lineage>
</organism>
<protein>
    <submittedName>
        <fullName evidence="5">Altered Phosphate Starvation Response 1</fullName>
    </submittedName>
</protein>
<dbReference type="InterPro" id="IPR006868">
    <property type="entry name" value="DUF630"/>
</dbReference>
<comment type="caution">
    <text evidence="5">The sequence shown here is derived from an EMBL/GenBank/DDBJ whole genome shotgun (WGS) entry which is preliminary data.</text>
</comment>
<proteinExistence type="predicted"/>
<dbReference type="Pfam" id="PF04782">
    <property type="entry name" value="DUF632"/>
    <property type="match status" value="1"/>
</dbReference>
<feature type="coiled-coil region" evidence="1">
    <location>
        <begin position="276"/>
        <end position="340"/>
    </location>
</feature>
<dbReference type="EMBL" id="BSYR01000004">
    <property type="protein sequence ID" value="GMI67297.1"/>
    <property type="molecule type" value="Genomic_DNA"/>
</dbReference>
<feature type="region of interest" description="Disordered" evidence="2">
    <location>
        <begin position="59"/>
        <end position="121"/>
    </location>
</feature>
<dbReference type="PANTHER" id="PTHR21450">
    <property type="entry name" value="PROTEIN ALTERED PHOSPHATE STARVATION RESPONSE 1"/>
    <property type="match status" value="1"/>
</dbReference>
<dbReference type="OrthoDB" id="1919226at2759"/>
<feature type="compositionally biased region" description="Pro residues" evidence="2">
    <location>
        <begin position="74"/>
        <end position="88"/>
    </location>
</feature>
<dbReference type="Proteomes" id="UP001165190">
    <property type="component" value="Unassembled WGS sequence"/>
</dbReference>
<reference evidence="5" key="1">
    <citation type="submission" date="2023-05" db="EMBL/GenBank/DDBJ databases">
        <title>Genome and transcriptome analyses reveal genes involved in the formation of fine ridges on petal epidermal cells in Hibiscus trionum.</title>
        <authorList>
            <person name="Koshimizu S."/>
            <person name="Masuda S."/>
            <person name="Ishii T."/>
            <person name="Shirasu K."/>
            <person name="Hoshino A."/>
            <person name="Arita M."/>
        </authorList>
    </citation>
    <scope>NUCLEOTIDE SEQUENCE</scope>
    <source>
        <strain evidence="5">Hamamatsu line</strain>
    </source>
</reference>
<feature type="domain" description="DUF632" evidence="3">
    <location>
        <begin position="192"/>
        <end position="485"/>
    </location>
</feature>
<keyword evidence="1" id="KW-0175">Coiled coil</keyword>
<dbReference type="PANTHER" id="PTHR21450:SF23">
    <property type="entry name" value="PROTEIN ALTERED PHOSPHATE STARVATION RESPONSE 1"/>
    <property type="match status" value="1"/>
</dbReference>
<evidence type="ECO:0000259" key="3">
    <source>
        <dbReference type="Pfam" id="PF04782"/>
    </source>
</evidence>
<evidence type="ECO:0000313" key="6">
    <source>
        <dbReference type="Proteomes" id="UP001165190"/>
    </source>
</evidence>
<dbReference type="InterPro" id="IPR006867">
    <property type="entry name" value="DUF632"/>
</dbReference>
<evidence type="ECO:0000256" key="2">
    <source>
        <dbReference type="SAM" id="MobiDB-lite"/>
    </source>
</evidence>
<feature type="compositionally biased region" description="Pro residues" evidence="2">
    <location>
        <begin position="105"/>
        <end position="114"/>
    </location>
</feature>
<sequence length="614" mass="69676">MGCWYSRIEREEIVSRCKARKRYMKQLVKARQAFASSHSMYLRSLRGTGSALLQFSNNETSSTSFTPRLHHHTPPPSQQPSLPQPPTMSPGSDTWTSSTTVSAALPPPPPPPPQSSNWEFWDPFVPATESRSATEEEWEAVTSVSEAAVTATSTTPTNRAASMAAPPSVVSGFSKDTGSELAMVVSRNGKELVEIVKEVDEYFLKAADAGGQLSLLLEVSNSNFPAQSKVYNHGCNLSTPTNWTWNWNSKMEGNGGNESVLSRSHSSTIERLYAWEKKLYQEVKNAETIKMEHEKRVAQLRKLELKRAEYVKTEKTKKEIEKLESQMMVASQAIETISTEIIKLRESELYPQLLDLVKGLMCMWRSMYEIHQVHTHIVQQLKYLNFIPSNEPTSEIHRQSTLQLELEVQQWHSSFCNLVKAQRDYIQSLAGWLRLSLFQFSKDPLLRNSEESKIYSFCEEWHLAVDRIPDRVASEGIKSFLTVIHAIVVQQAEEHKQKKKADSAFKEFEKKATELRSLESKHGSFSMPEMSKHPVADKRTKVEMLRAKAEEEKNKHEKSVSVTRAMTLNNLQMGFPHVFQAMVGFSSVCMQAFESVYNQAKGIGEEHDVKRILP</sequence>
<evidence type="ECO:0000256" key="1">
    <source>
        <dbReference type="SAM" id="Coils"/>
    </source>
</evidence>
<feature type="compositionally biased region" description="Polar residues" evidence="2">
    <location>
        <begin position="91"/>
        <end position="102"/>
    </location>
</feature>
<accession>A0A9W7GXD9</accession>
<keyword evidence="6" id="KW-1185">Reference proteome</keyword>
<gene>
    <name evidence="5" type="ORF">HRI_000399000</name>
</gene>
<evidence type="ECO:0000313" key="5">
    <source>
        <dbReference type="EMBL" id="GMI67297.1"/>
    </source>
</evidence>
<name>A0A9W7GXD9_HIBTR</name>
<feature type="domain" description="DUF630" evidence="4">
    <location>
        <begin position="1"/>
        <end position="59"/>
    </location>
</feature>